<dbReference type="KEGG" id="hru:Halru_0787"/>
<proteinExistence type="predicted"/>
<dbReference type="eggNOG" id="arCOG06202">
    <property type="taxonomic scope" value="Archaea"/>
</dbReference>
<organism evidence="3 4">
    <name type="scientific">Halovivax ruber (strain DSM 18193 / JCM 13892 / XH-70)</name>
    <dbReference type="NCBI Taxonomy" id="797302"/>
    <lineage>
        <taxon>Archaea</taxon>
        <taxon>Methanobacteriati</taxon>
        <taxon>Methanobacteriota</taxon>
        <taxon>Stenosarchaea group</taxon>
        <taxon>Halobacteria</taxon>
        <taxon>Halobacteriales</taxon>
        <taxon>Natrialbaceae</taxon>
        <taxon>Halovivax</taxon>
    </lineage>
</organism>
<gene>
    <name evidence="3" type="ordered locus">Halru_0787</name>
</gene>
<protein>
    <submittedName>
        <fullName evidence="3">Methylase involved in ubiquinone/menaquinone biosynthesis</fullName>
    </submittedName>
</protein>
<evidence type="ECO:0000256" key="1">
    <source>
        <dbReference type="SAM" id="MobiDB-lite"/>
    </source>
</evidence>
<dbReference type="PANTHER" id="PTHR43591:SF108">
    <property type="entry name" value="S-ADENOSYL-L-METHIONINE-DEPENDENT METHYLTRANSFERASE"/>
    <property type="match status" value="1"/>
</dbReference>
<keyword evidence="3" id="KW-0830">Ubiquinone</keyword>
<feature type="region of interest" description="Disordered" evidence="1">
    <location>
        <begin position="45"/>
        <end position="70"/>
    </location>
</feature>
<feature type="compositionally biased region" description="Low complexity" evidence="1">
    <location>
        <begin position="61"/>
        <end position="70"/>
    </location>
</feature>
<dbReference type="GO" id="GO:0008168">
    <property type="term" value="F:methyltransferase activity"/>
    <property type="evidence" value="ECO:0007669"/>
    <property type="project" value="UniProtKB-KW"/>
</dbReference>
<evidence type="ECO:0000313" key="4">
    <source>
        <dbReference type="Proteomes" id="UP000010846"/>
    </source>
</evidence>
<dbReference type="SUPFAM" id="SSF53335">
    <property type="entry name" value="S-adenosyl-L-methionine-dependent methyltransferases"/>
    <property type="match status" value="1"/>
</dbReference>
<dbReference type="CDD" id="cd02440">
    <property type="entry name" value="AdoMet_MTases"/>
    <property type="match status" value="1"/>
</dbReference>
<keyword evidence="4" id="KW-1185">Reference proteome</keyword>
<keyword evidence="3" id="KW-0489">Methyltransferase</keyword>
<evidence type="ECO:0000259" key="2">
    <source>
        <dbReference type="Pfam" id="PF13649"/>
    </source>
</evidence>
<sequence length="232" mass="25315">MSPINILPLIEFWIASNSTVARGRGLEYPMGDVHPTGDAYALADRRTPVTRDQTGCPGETAEAAPSEAAPSPLLSDVIGSLSPGRALDVATGHGRNAISLAEHGWTVDAIDISRAMLDPARRRANERDVSVNWLLADVDDYCFPSGAYDLVTISFFDARHRLDAIRDTLSPGGVLYYEHHLVRDTEAAARVDARYRFEPGELRAAVAGLAIDHYVEELDARRVELVARNPPE</sequence>
<name>L0I9B8_HALRX</name>
<dbReference type="HOGENOM" id="CLU_056435_5_3_2"/>
<dbReference type="Pfam" id="PF13649">
    <property type="entry name" value="Methyltransf_25"/>
    <property type="match status" value="1"/>
</dbReference>
<dbReference type="EMBL" id="CP003050">
    <property type="protein sequence ID" value="AGB15413.1"/>
    <property type="molecule type" value="Genomic_DNA"/>
</dbReference>
<dbReference type="Proteomes" id="UP000010846">
    <property type="component" value="Chromosome"/>
</dbReference>
<dbReference type="GO" id="GO:0032259">
    <property type="term" value="P:methylation"/>
    <property type="evidence" value="ECO:0007669"/>
    <property type="project" value="UniProtKB-KW"/>
</dbReference>
<reference evidence="3" key="1">
    <citation type="submission" date="2011-09" db="EMBL/GenBank/DDBJ databases">
        <title>Complete sequence of Halovivax ruber XH-70.</title>
        <authorList>
            <consortium name="US DOE Joint Genome Institute"/>
            <person name="Lucas S."/>
            <person name="Han J."/>
            <person name="Lapidus A."/>
            <person name="Cheng J.-F."/>
            <person name="Goodwin L."/>
            <person name="Pitluck S."/>
            <person name="Peters L."/>
            <person name="Mikhailova N."/>
            <person name="Davenport K."/>
            <person name="Detter J.C."/>
            <person name="Han C."/>
            <person name="Tapia R."/>
            <person name="Land M."/>
            <person name="Hauser L."/>
            <person name="Kyrpides N."/>
            <person name="Ivanova N."/>
            <person name="Pagani I."/>
            <person name="Sproer C."/>
            <person name="Anderson I."/>
            <person name="Woyke T."/>
        </authorList>
    </citation>
    <scope>NUCLEOTIDE SEQUENCE</scope>
    <source>
        <strain evidence="3">XH-70</strain>
    </source>
</reference>
<dbReference type="InterPro" id="IPR041698">
    <property type="entry name" value="Methyltransf_25"/>
</dbReference>
<keyword evidence="3" id="KW-0808">Transferase</keyword>
<feature type="domain" description="Methyltransferase" evidence="2">
    <location>
        <begin position="87"/>
        <end position="173"/>
    </location>
</feature>
<dbReference type="Gene3D" id="3.40.50.150">
    <property type="entry name" value="Vaccinia Virus protein VP39"/>
    <property type="match status" value="1"/>
</dbReference>
<dbReference type="AlphaFoldDB" id="L0I9B8"/>
<dbReference type="PANTHER" id="PTHR43591">
    <property type="entry name" value="METHYLTRANSFERASE"/>
    <property type="match status" value="1"/>
</dbReference>
<evidence type="ECO:0000313" key="3">
    <source>
        <dbReference type="EMBL" id="AGB15413.1"/>
    </source>
</evidence>
<accession>L0I9B8</accession>
<dbReference type="STRING" id="797302.Halru_0787"/>
<dbReference type="InterPro" id="IPR029063">
    <property type="entry name" value="SAM-dependent_MTases_sf"/>
</dbReference>